<feature type="transmembrane region" description="Helical" evidence="1">
    <location>
        <begin position="12"/>
        <end position="39"/>
    </location>
</feature>
<proteinExistence type="predicted"/>
<keyword evidence="1" id="KW-1133">Transmembrane helix</keyword>
<sequence>MKAFLARIIRYLGAAGLSVLFVFYLLMLCAVLILAWYTFSN</sequence>
<dbReference type="Proteomes" id="UP001240171">
    <property type="component" value="Unassembled WGS sequence"/>
</dbReference>
<evidence type="ECO:0000313" key="3">
    <source>
        <dbReference type="Proteomes" id="UP001240171"/>
    </source>
</evidence>
<keyword evidence="3" id="KW-1185">Reference proteome</keyword>
<dbReference type="RefSeq" id="WP_305024147.1">
    <property type="nucleotide sequence ID" value="NZ_JAUQTB010000005.1"/>
</dbReference>
<evidence type="ECO:0000313" key="2">
    <source>
        <dbReference type="EMBL" id="MDO7906944.1"/>
    </source>
</evidence>
<keyword evidence="1" id="KW-0812">Transmembrane</keyword>
<gene>
    <name evidence="2" type="ORF">Q5741_11010</name>
</gene>
<keyword evidence="1" id="KW-0472">Membrane</keyword>
<evidence type="ECO:0000256" key="1">
    <source>
        <dbReference type="SAM" id="Phobius"/>
    </source>
</evidence>
<organism evidence="2 3">
    <name type="scientific">Paenibacillus lacisoli</name>
    <dbReference type="NCBI Taxonomy" id="3064525"/>
    <lineage>
        <taxon>Bacteria</taxon>
        <taxon>Bacillati</taxon>
        <taxon>Bacillota</taxon>
        <taxon>Bacilli</taxon>
        <taxon>Bacillales</taxon>
        <taxon>Paenibacillaceae</taxon>
        <taxon>Paenibacillus</taxon>
    </lineage>
</organism>
<reference evidence="2 3" key="1">
    <citation type="submission" date="2023-07" db="EMBL/GenBank/DDBJ databases">
        <title>Paenibacillus sp. JX-17 nov. isolated from soil.</title>
        <authorList>
            <person name="Wan Y."/>
            <person name="Liu B."/>
        </authorList>
    </citation>
    <scope>NUCLEOTIDE SEQUENCE [LARGE SCALE GENOMIC DNA]</scope>
    <source>
        <strain evidence="2 3">JX-17</strain>
    </source>
</reference>
<name>A0ABT9CCG9_9BACL</name>
<accession>A0ABT9CCG9</accession>
<dbReference type="EMBL" id="JAUQTB010000005">
    <property type="protein sequence ID" value="MDO7906944.1"/>
    <property type="molecule type" value="Genomic_DNA"/>
</dbReference>
<protein>
    <submittedName>
        <fullName evidence="2">Uncharacterized protein</fullName>
    </submittedName>
</protein>
<comment type="caution">
    <text evidence="2">The sequence shown here is derived from an EMBL/GenBank/DDBJ whole genome shotgun (WGS) entry which is preliminary data.</text>
</comment>